<dbReference type="EMBL" id="OZ075135">
    <property type="protein sequence ID" value="CAL4997099.1"/>
    <property type="molecule type" value="Genomic_DNA"/>
</dbReference>
<reference evidence="2" key="1">
    <citation type="submission" date="2024-10" db="EMBL/GenBank/DDBJ databases">
        <authorList>
            <person name="Ryan C."/>
        </authorList>
    </citation>
    <scope>NUCLEOTIDE SEQUENCE [LARGE SCALE GENOMIC DNA]</scope>
</reference>
<keyword evidence="1" id="KW-0472">Membrane</keyword>
<keyword evidence="1" id="KW-1133">Transmembrane helix</keyword>
<protein>
    <submittedName>
        <fullName evidence="2">Uncharacterized protein</fullName>
    </submittedName>
</protein>
<dbReference type="Proteomes" id="UP001497457">
    <property type="component" value="Chromosome 25rd"/>
</dbReference>
<sequence length="123" mass="12266">MCTPGSRARAAGLAILLISVSAGINFGGLGLLLCFAAVIASVGLVGVGVLMADDNLLPVVPAVFGGARALAAFLRRHLAVVGLIVASSAVTAVSGHDHPVVHFAMLALFLLGLSLIRIGVTGE</sequence>
<feature type="transmembrane region" description="Helical" evidence="1">
    <location>
        <begin position="73"/>
        <end position="94"/>
    </location>
</feature>
<keyword evidence="3" id="KW-1185">Reference proteome</keyword>
<feature type="transmembrane region" description="Helical" evidence="1">
    <location>
        <begin position="32"/>
        <end position="52"/>
    </location>
</feature>
<organism evidence="2 3">
    <name type="scientific">Urochloa decumbens</name>
    <dbReference type="NCBI Taxonomy" id="240449"/>
    <lineage>
        <taxon>Eukaryota</taxon>
        <taxon>Viridiplantae</taxon>
        <taxon>Streptophyta</taxon>
        <taxon>Embryophyta</taxon>
        <taxon>Tracheophyta</taxon>
        <taxon>Spermatophyta</taxon>
        <taxon>Magnoliopsida</taxon>
        <taxon>Liliopsida</taxon>
        <taxon>Poales</taxon>
        <taxon>Poaceae</taxon>
        <taxon>PACMAD clade</taxon>
        <taxon>Panicoideae</taxon>
        <taxon>Panicodae</taxon>
        <taxon>Paniceae</taxon>
        <taxon>Melinidinae</taxon>
        <taxon>Urochloa</taxon>
    </lineage>
</organism>
<evidence type="ECO:0000313" key="3">
    <source>
        <dbReference type="Proteomes" id="UP001497457"/>
    </source>
</evidence>
<accession>A0ABC9B952</accession>
<keyword evidence="1" id="KW-0812">Transmembrane</keyword>
<evidence type="ECO:0000256" key="1">
    <source>
        <dbReference type="SAM" id="Phobius"/>
    </source>
</evidence>
<evidence type="ECO:0000313" key="2">
    <source>
        <dbReference type="EMBL" id="CAL4997099.1"/>
    </source>
</evidence>
<gene>
    <name evidence="2" type="ORF">URODEC1_LOCUS63237</name>
</gene>
<name>A0ABC9B952_9POAL</name>
<feature type="transmembrane region" description="Helical" evidence="1">
    <location>
        <begin position="100"/>
        <end position="120"/>
    </location>
</feature>
<dbReference type="AlphaFoldDB" id="A0ABC9B952"/>
<proteinExistence type="predicted"/>